<sequence length="110" mass="11390">MVSMMNRTLVRRPALVKPALLLMMLLGAVWIGLMVPTLLHVASGALGLGLAVFAVPVLLLAVTYAGMVAATAASGLRREYLLATAVVLCSVMLGSGLLHVMLYSAAHGCS</sequence>
<keyword evidence="1" id="KW-0472">Membrane</keyword>
<name>A0ABW1DPD1_9DEIO</name>
<proteinExistence type="predicted"/>
<keyword evidence="1" id="KW-0812">Transmembrane</keyword>
<dbReference type="Proteomes" id="UP001595979">
    <property type="component" value="Unassembled WGS sequence"/>
</dbReference>
<organism evidence="2 3">
    <name type="scientific">Deinococcus petrolearius</name>
    <dbReference type="NCBI Taxonomy" id="1751295"/>
    <lineage>
        <taxon>Bacteria</taxon>
        <taxon>Thermotogati</taxon>
        <taxon>Deinococcota</taxon>
        <taxon>Deinococci</taxon>
        <taxon>Deinococcales</taxon>
        <taxon>Deinococcaceae</taxon>
        <taxon>Deinococcus</taxon>
    </lineage>
</organism>
<evidence type="ECO:0000313" key="2">
    <source>
        <dbReference type="EMBL" id="MFC5849471.1"/>
    </source>
</evidence>
<feature type="transmembrane region" description="Helical" evidence="1">
    <location>
        <begin position="20"/>
        <end position="39"/>
    </location>
</feature>
<dbReference type="EMBL" id="JBHSOH010000020">
    <property type="protein sequence ID" value="MFC5849471.1"/>
    <property type="molecule type" value="Genomic_DNA"/>
</dbReference>
<keyword evidence="3" id="KW-1185">Reference proteome</keyword>
<keyword evidence="1" id="KW-1133">Transmembrane helix</keyword>
<evidence type="ECO:0000256" key="1">
    <source>
        <dbReference type="SAM" id="Phobius"/>
    </source>
</evidence>
<dbReference type="RefSeq" id="WP_380050646.1">
    <property type="nucleotide sequence ID" value="NZ_JBHSOH010000020.1"/>
</dbReference>
<evidence type="ECO:0000313" key="3">
    <source>
        <dbReference type="Proteomes" id="UP001595979"/>
    </source>
</evidence>
<accession>A0ABW1DPD1</accession>
<feature type="transmembrane region" description="Helical" evidence="1">
    <location>
        <begin position="45"/>
        <end position="68"/>
    </location>
</feature>
<protein>
    <submittedName>
        <fullName evidence="2">Uncharacterized protein</fullName>
    </submittedName>
</protein>
<feature type="transmembrane region" description="Helical" evidence="1">
    <location>
        <begin position="80"/>
        <end position="106"/>
    </location>
</feature>
<reference evidence="3" key="1">
    <citation type="journal article" date="2019" name="Int. J. Syst. Evol. Microbiol.">
        <title>The Global Catalogue of Microorganisms (GCM) 10K type strain sequencing project: providing services to taxonomists for standard genome sequencing and annotation.</title>
        <authorList>
            <consortium name="The Broad Institute Genomics Platform"/>
            <consortium name="The Broad Institute Genome Sequencing Center for Infectious Disease"/>
            <person name="Wu L."/>
            <person name="Ma J."/>
        </authorList>
    </citation>
    <scope>NUCLEOTIDE SEQUENCE [LARGE SCALE GENOMIC DNA]</scope>
    <source>
        <strain evidence="3">CGMCC 1.15053</strain>
    </source>
</reference>
<comment type="caution">
    <text evidence="2">The sequence shown here is derived from an EMBL/GenBank/DDBJ whole genome shotgun (WGS) entry which is preliminary data.</text>
</comment>
<gene>
    <name evidence="2" type="ORF">ACFPQ6_14250</name>
</gene>